<name>A0A1I5KL00_9PSEU</name>
<dbReference type="OrthoDB" id="557859at2"/>
<accession>A0A1I5KL00</accession>
<dbReference type="EMBL" id="FOWW01000001">
    <property type="protein sequence ID" value="SFO85336.1"/>
    <property type="molecule type" value="Genomic_DNA"/>
</dbReference>
<keyword evidence="4" id="KW-1185">Reference proteome</keyword>
<reference evidence="4" key="1">
    <citation type="submission" date="2016-10" db="EMBL/GenBank/DDBJ databases">
        <authorList>
            <person name="Varghese N."/>
            <person name="Submissions S."/>
        </authorList>
    </citation>
    <scope>NUCLEOTIDE SEQUENCE [LARGE SCALE GENOMIC DNA]</scope>
    <source>
        <strain evidence="4">CGMCC 4.5579</strain>
    </source>
</reference>
<organism evidence="3 4">
    <name type="scientific">Amycolatopsis arida</name>
    <dbReference type="NCBI Taxonomy" id="587909"/>
    <lineage>
        <taxon>Bacteria</taxon>
        <taxon>Bacillati</taxon>
        <taxon>Actinomycetota</taxon>
        <taxon>Actinomycetes</taxon>
        <taxon>Pseudonocardiales</taxon>
        <taxon>Pseudonocardiaceae</taxon>
        <taxon>Amycolatopsis</taxon>
    </lineage>
</organism>
<comment type="similarity">
    <text evidence="1 2">Belongs to the phD/YefM antitoxin family.</text>
</comment>
<evidence type="ECO:0000256" key="2">
    <source>
        <dbReference type="RuleBase" id="RU362080"/>
    </source>
</evidence>
<dbReference type="PANTHER" id="PTHR35377:SF5">
    <property type="entry name" value="ANTITOXIN VAPB46"/>
    <property type="match status" value="1"/>
</dbReference>
<dbReference type="InterPro" id="IPR006442">
    <property type="entry name" value="Antitoxin_Phd/YefM"/>
</dbReference>
<dbReference type="Proteomes" id="UP000198727">
    <property type="component" value="Unassembled WGS sequence"/>
</dbReference>
<dbReference type="AlphaFoldDB" id="A0A1I5KL00"/>
<protein>
    <recommendedName>
        <fullName evidence="2">Antitoxin</fullName>
    </recommendedName>
</protein>
<dbReference type="InterPro" id="IPR051416">
    <property type="entry name" value="phD-YefM_TA_antitoxins"/>
</dbReference>
<proteinExistence type="inferred from homology"/>
<comment type="function">
    <text evidence="2">Antitoxin component of a type II toxin-antitoxin (TA) system.</text>
</comment>
<dbReference type="SUPFAM" id="SSF143120">
    <property type="entry name" value="YefM-like"/>
    <property type="match status" value="1"/>
</dbReference>
<dbReference type="Gene3D" id="3.40.1620.10">
    <property type="entry name" value="YefM-like domain"/>
    <property type="match status" value="1"/>
</dbReference>
<evidence type="ECO:0000256" key="1">
    <source>
        <dbReference type="ARBA" id="ARBA00009981"/>
    </source>
</evidence>
<dbReference type="GO" id="GO:0097351">
    <property type="term" value="F:toxin sequestering activity"/>
    <property type="evidence" value="ECO:0007669"/>
    <property type="project" value="TreeGrafter"/>
</dbReference>
<dbReference type="Pfam" id="PF02604">
    <property type="entry name" value="PhdYeFM_antitox"/>
    <property type="match status" value="1"/>
</dbReference>
<dbReference type="RefSeq" id="WP_092526434.1">
    <property type="nucleotide sequence ID" value="NZ_FOWW01000001.1"/>
</dbReference>
<dbReference type="STRING" id="587909.SAMN05421810_101188"/>
<dbReference type="InterPro" id="IPR036165">
    <property type="entry name" value="YefM-like_sf"/>
</dbReference>
<gene>
    <name evidence="3" type="ORF">SAMN05421810_101188</name>
</gene>
<dbReference type="PANTHER" id="PTHR35377">
    <property type="entry name" value="ANTITOXIN VAPB49-RELATED-RELATED"/>
    <property type="match status" value="1"/>
</dbReference>
<sequence>MDRIGVRELRQNASVYLRRVAAGESFTVTDRGHPVAELRPVVPRSRVDEMLATGALLPPERPTGALSGNLPEPLDLGFSASDELARLRDEERW</sequence>
<dbReference type="NCBIfam" id="TIGR01552">
    <property type="entry name" value="phd_fam"/>
    <property type="match status" value="1"/>
</dbReference>
<evidence type="ECO:0000313" key="4">
    <source>
        <dbReference type="Proteomes" id="UP000198727"/>
    </source>
</evidence>
<evidence type="ECO:0000313" key="3">
    <source>
        <dbReference type="EMBL" id="SFO85336.1"/>
    </source>
</evidence>